<organism evidence="2 3">
    <name type="scientific">Hyaloscypha bicolor E</name>
    <dbReference type="NCBI Taxonomy" id="1095630"/>
    <lineage>
        <taxon>Eukaryota</taxon>
        <taxon>Fungi</taxon>
        <taxon>Dikarya</taxon>
        <taxon>Ascomycota</taxon>
        <taxon>Pezizomycotina</taxon>
        <taxon>Leotiomycetes</taxon>
        <taxon>Helotiales</taxon>
        <taxon>Hyaloscyphaceae</taxon>
        <taxon>Hyaloscypha</taxon>
        <taxon>Hyaloscypha bicolor</taxon>
    </lineage>
</organism>
<gene>
    <name evidence="2" type="ORF">K444DRAFT_722444</name>
</gene>
<dbReference type="InParanoid" id="A0A2J6T9W7"/>
<proteinExistence type="predicted"/>
<dbReference type="Proteomes" id="UP000235371">
    <property type="component" value="Unassembled WGS sequence"/>
</dbReference>
<dbReference type="AlphaFoldDB" id="A0A2J6T9W7"/>
<protein>
    <submittedName>
        <fullName evidence="2">Uncharacterized protein</fullName>
    </submittedName>
</protein>
<evidence type="ECO:0000256" key="1">
    <source>
        <dbReference type="SAM" id="MobiDB-lite"/>
    </source>
</evidence>
<dbReference type="GeneID" id="36596634"/>
<reference evidence="2 3" key="1">
    <citation type="submission" date="2016-04" db="EMBL/GenBank/DDBJ databases">
        <title>A degradative enzymes factory behind the ericoid mycorrhizal symbiosis.</title>
        <authorList>
            <consortium name="DOE Joint Genome Institute"/>
            <person name="Martino E."/>
            <person name="Morin E."/>
            <person name="Grelet G."/>
            <person name="Kuo A."/>
            <person name="Kohler A."/>
            <person name="Daghino S."/>
            <person name="Barry K."/>
            <person name="Choi C."/>
            <person name="Cichocki N."/>
            <person name="Clum A."/>
            <person name="Copeland A."/>
            <person name="Hainaut M."/>
            <person name="Haridas S."/>
            <person name="Labutti K."/>
            <person name="Lindquist E."/>
            <person name="Lipzen A."/>
            <person name="Khouja H.-R."/>
            <person name="Murat C."/>
            <person name="Ohm R."/>
            <person name="Olson A."/>
            <person name="Spatafora J."/>
            <person name="Veneault-Fourrey C."/>
            <person name="Henrissat B."/>
            <person name="Grigoriev I."/>
            <person name="Martin F."/>
            <person name="Perotto S."/>
        </authorList>
    </citation>
    <scope>NUCLEOTIDE SEQUENCE [LARGE SCALE GENOMIC DNA]</scope>
    <source>
        <strain evidence="2 3">E</strain>
    </source>
</reference>
<dbReference type="EMBL" id="KZ613803">
    <property type="protein sequence ID" value="PMD59788.1"/>
    <property type="molecule type" value="Genomic_DNA"/>
</dbReference>
<accession>A0A2J6T9W7</accession>
<evidence type="ECO:0000313" key="3">
    <source>
        <dbReference type="Proteomes" id="UP000235371"/>
    </source>
</evidence>
<dbReference type="RefSeq" id="XP_024736692.1">
    <property type="nucleotide sequence ID" value="XM_024888558.1"/>
</dbReference>
<dbReference type="OrthoDB" id="37886at2759"/>
<evidence type="ECO:0000313" key="2">
    <source>
        <dbReference type="EMBL" id="PMD59788.1"/>
    </source>
</evidence>
<keyword evidence="3" id="KW-1185">Reference proteome</keyword>
<sequence>MQIHDRSPTQSEPKGTGCDCWPVSPSLHSFISTTLPRKTSNPNRMNTAPVLRGEPLSANTHLNAQGPAPSGKEGGYSIQSI</sequence>
<feature type="region of interest" description="Disordered" evidence="1">
    <location>
        <begin position="58"/>
        <end position="81"/>
    </location>
</feature>
<name>A0A2J6T9W7_9HELO</name>